<evidence type="ECO:0000313" key="5">
    <source>
        <dbReference type="Proteomes" id="UP000651452"/>
    </source>
</evidence>
<evidence type="ECO:0000256" key="3">
    <source>
        <dbReference type="SAM" id="MobiDB-lite"/>
    </source>
</evidence>
<dbReference type="InterPro" id="IPR037171">
    <property type="entry name" value="NagB/RpiA_transferase-like"/>
</dbReference>
<evidence type="ECO:0000256" key="1">
    <source>
        <dbReference type="ARBA" id="ARBA00007251"/>
    </source>
</evidence>
<evidence type="ECO:0000256" key="2">
    <source>
        <dbReference type="RuleBase" id="RU003814"/>
    </source>
</evidence>
<evidence type="ECO:0008006" key="6">
    <source>
        <dbReference type="Google" id="ProtNLM"/>
    </source>
</evidence>
<dbReference type="EMBL" id="RZGK01000003">
    <property type="protein sequence ID" value="KAF9700242.1"/>
    <property type="molecule type" value="Genomic_DNA"/>
</dbReference>
<dbReference type="OrthoDB" id="206213at2759"/>
<feature type="region of interest" description="Disordered" evidence="3">
    <location>
        <begin position="79"/>
        <end position="99"/>
    </location>
</feature>
<dbReference type="Pfam" id="PF01008">
    <property type="entry name" value="IF-2B"/>
    <property type="match status" value="1"/>
</dbReference>
<comment type="caution">
    <text evidence="4">The sequence shown here is derived from an EMBL/GenBank/DDBJ whole genome shotgun (WGS) entry which is preliminary data.</text>
</comment>
<keyword evidence="5" id="KW-1185">Reference proteome</keyword>
<organism evidence="4 5">
    <name type="scientific">Ascochyta lentis</name>
    <dbReference type="NCBI Taxonomy" id="205686"/>
    <lineage>
        <taxon>Eukaryota</taxon>
        <taxon>Fungi</taxon>
        <taxon>Dikarya</taxon>
        <taxon>Ascomycota</taxon>
        <taxon>Pezizomycotina</taxon>
        <taxon>Dothideomycetes</taxon>
        <taxon>Pleosporomycetidae</taxon>
        <taxon>Pleosporales</taxon>
        <taxon>Pleosporineae</taxon>
        <taxon>Didymellaceae</taxon>
        <taxon>Ascochyta</taxon>
    </lineage>
</organism>
<dbReference type="Gene3D" id="3.40.50.10470">
    <property type="entry name" value="Translation initiation factor eif-2b, domain 2"/>
    <property type="match status" value="1"/>
</dbReference>
<feature type="region of interest" description="Disordered" evidence="3">
    <location>
        <begin position="14"/>
        <end position="41"/>
    </location>
</feature>
<sequence length="474" mass="51385">MLELAIAEAYRPRVARSVPKSTPSKSPSFATNPSARPSVFSLRSRPTSSIFSSSSAYSQPRSFKSILSWRKRPNLVLSSTTEVPESTGRSTSVYNSTTEVPKVHTSAEPLLTSASLPQLPPTVPLPPQEELEDFDLALQAAIDRLQTSPLLNIHDQTSTTLSHLAHIADIVSCIATSWPEFWTVLVHAAKLLCTAKVDMSVGVKYCLIGALERVARRWNEEQERGGWSKSTAELAHIVGGAFDEILQQKKAVSEQLSKVFETWLEGHYEGLQRVDSGVPASRNLRILTHAPSSAVFTMLSHALSTLPNVSIAISVLLTPDSTSPSELFPFSPSAPRVHTTVFPAQAVGTACQDVDVLLLHAEAIDSQGNVQSMTGAMGAAACVKTLSPHARIIVLSEADRIIANVEQRGKNVQAQIVFGVNPEDGAANVSAKLLEWVPARFLDMYLMETGVLGLTEITRLGAEADQRERYIFGE</sequence>
<evidence type="ECO:0000313" key="4">
    <source>
        <dbReference type="EMBL" id="KAF9700242.1"/>
    </source>
</evidence>
<accession>A0A8H7JCJ5</accession>
<dbReference type="Proteomes" id="UP000651452">
    <property type="component" value="Unassembled WGS sequence"/>
</dbReference>
<dbReference type="AlphaFoldDB" id="A0A8H7JCJ5"/>
<reference evidence="4" key="2">
    <citation type="submission" date="2020-09" db="EMBL/GenBank/DDBJ databases">
        <title>Reference genome assembly for Australian Ascochyta lentis isolate Al4.</title>
        <authorList>
            <person name="Lee R.C."/>
            <person name="Farfan-Caceres L.M."/>
            <person name="Debler J.W."/>
            <person name="Williams A.H."/>
            <person name="Henares B.M."/>
        </authorList>
    </citation>
    <scope>NUCLEOTIDE SEQUENCE</scope>
    <source>
        <strain evidence="4">Al4</strain>
    </source>
</reference>
<protein>
    <recommendedName>
        <fullName evidence="6">Nagb/rpia/CoA transferase-like protein</fullName>
    </recommendedName>
</protein>
<name>A0A8H7JCJ5_9PLEO</name>
<proteinExistence type="inferred from homology"/>
<dbReference type="InterPro" id="IPR042529">
    <property type="entry name" value="IF_2B-like_C"/>
</dbReference>
<dbReference type="InterPro" id="IPR000649">
    <property type="entry name" value="IF-2B-related"/>
</dbReference>
<dbReference type="SUPFAM" id="SSF100950">
    <property type="entry name" value="NagB/RpiA/CoA transferase-like"/>
    <property type="match status" value="1"/>
</dbReference>
<comment type="similarity">
    <text evidence="1 2">Belongs to the eIF-2B alpha/beta/delta subunits family.</text>
</comment>
<feature type="compositionally biased region" description="Low complexity" evidence="3">
    <location>
        <begin position="17"/>
        <end position="28"/>
    </location>
</feature>
<gene>
    <name evidence="4" type="ORF">EKO04_001654</name>
</gene>
<reference evidence="4" key="1">
    <citation type="submission" date="2018-12" db="EMBL/GenBank/DDBJ databases">
        <authorList>
            <person name="Syme R.A."/>
            <person name="Farfan-Caceres L."/>
            <person name="Lichtenzveig J."/>
        </authorList>
    </citation>
    <scope>NUCLEOTIDE SEQUENCE</scope>
    <source>
        <strain evidence="4">Al4</strain>
    </source>
</reference>